<keyword evidence="2" id="KW-1185">Reference proteome</keyword>
<name>A0A292YAD8_9BACT</name>
<sequence>MFNLKKMPFTNKLKNKELNYSLKLLDRYEYPPEIEKLVHEFINTTSHSELQKFVDSQNIFSFSTNIDLTENFDVLKEKMAYELNEQLLKLAFLI</sequence>
<reference evidence="1 2" key="1">
    <citation type="journal article" date="2017" name="Syst. Appl. Microbiol.">
        <title>Lebetimonas natsushimae sp. nov., a novel strictly anaerobic, moderately thermophilic chemoautotroph isolated from a deep-sea hydrothermal vent polychaete nest in the Mid-Okinawa Trough.</title>
        <authorList>
            <person name="Nagata R."/>
            <person name="Takaki Y."/>
            <person name="Tame A."/>
            <person name="Nunoura T."/>
            <person name="Muto H."/>
            <person name="Mino S."/>
            <person name="Sawayama S."/>
            <person name="Takai K."/>
            <person name="Nakagawa S."/>
        </authorList>
    </citation>
    <scope>NUCLEOTIDE SEQUENCE [LARGE SCALE GENOMIC DNA]</scope>
    <source>
        <strain evidence="1 2">HS1857</strain>
    </source>
</reference>
<dbReference type="EMBL" id="BDME01000001">
    <property type="protein sequence ID" value="GAX87017.1"/>
    <property type="molecule type" value="Genomic_DNA"/>
</dbReference>
<accession>A0A292YAD8</accession>
<comment type="caution">
    <text evidence="1">The sequence shown here is derived from an EMBL/GenBank/DDBJ whole genome shotgun (WGS) entry which is preliminary data.</text>
</comment>
<organism evidence="1 2">
    <name type="scientific">Lebetimonas natsushimae</name>
    <dbReference type="NCBI Taxonomy" id="1936991"/>
    <lineage>
        <taxon>Bacteria</taxon>
        <taxon>Pseudomonadati</taxon>
        <taxon>Campylobacterota</taxon>
        <taxon>Epsilonproteobacteria</taxon>
        <taxon>Nautiliales</taxon>
        <taxon>Nautiliaceae</taxon>
        <taxon>Lebetimonas</taxon>
    </lineage>
</organism>
<dbReference type="OrthoDB" id="9910703at2"/>
<evidence type="ECO:0000313" key="1">
    <source>
        <dbReference type="EMBL" id="GAX87017.1"/>
    </source>
</evidence>
<gene>
    <name evidence="1" type="ORF">LNAT_P0312</name>
</gene>
<protein>
    <submittedName>
        <fullName evidence="1">Uncharacterized protein</fullName>
    </submittedName>
</protein>
<proteinExistence type="predicted"/>
<dbReference type="RefSeq" id="WP_096258173.1">
    <property type="nucleotide sequence ID" value="NZ_BDME01000001.1"/>
</dbReference>
<evidence type="ECO:0000313" key="2">
    <source>
        <dbReference type="Proteomes" id="UP000217944"/>
    </source>
</evidence>
<dbReference type="AlphaFoldDB" id="A0A292YAD8"/>
<dbReference type="Proteomes" id="UP000217944">
    <property type="component" value="Unassembled WGS sequence"/>
</dbReference>